<evidence type="ECO:0000259" key="1">
    <source>
        <dbReference type="Pfam" id="PF19276"/>
    </source>
</evidence>
<dbReference type="Pfam" id="PF19276">
    <property type="entry name" value="HD_assoc_2"/>
    <property type="match status" value="1"/>
</dbReference>
<dbReference type="AlphaFoldDB" id="A0A348AHD7"/>
<dbReference type="EMBL" id="AP018449">
    <property type="protein sequence ID" value="BBB90485.1"/>
    <property type="molecule type" value="Genomic_DNA"/>
</dbReference>
<evidence type="ECO:0000313" key="2">
    <source>
        <dbReference type="EMBL" id="BBB90485.1"/>
    </source>
</evidence>
<organism evidence="2 3">
    <name type="scientific">Methylomusa anaerophila</name>
    <dbReference type="NCBI Taxonomy" id="1930071"/>
    <lineage>
        <taxon>Bacteria</taxon>
        <taxon>Bacillati</taxon>
        <taxon>Bacillota</taxon>
        <taxon>Negativicutes</taxon>
        <taxon>Selenomonadales</taxon>
        <taxon>Sporomusaceae</taxon>
        <taxon>Methylomusa</taxon>
    </lineage>
</organism>
<dbReference type="SUPFAM" id="SSF109604">
    <property type="entry name" value="HD-domain/PDEase-like"/>
    <property type="match status" value="1"/>
</dbReference>
<dbReference type="Gene3D" id="1.10.3210.10">
    <property type="entry name" value="Hypothetical protein af1432"/>
    <property type="match status" value="1"/>
</dbReference>
<sequence>MGQFVLGVEEGGLHSAEAMLLARYFMYVQVYFHPVRRVYDIHLKDFLKQWLKNGKYKTDLESHLKMTDNEVTAAILKAARSSSQAGHDSASRIVNRNHFRVLYQRNPEDVSKNPEAAFSIFEATEKKFGIDFVRLDSYKQKGSSVNFPVITRDNRIIPSITLSETLQRIPVVAVDYVYISPLYRKEAERWLEKQRESIIKI</sequence>
<accession>A0A348AHD7</accession>
<dbReference type="KEGG" id="mana:MAMMFC1_01136"/>
<dbReference type="Proteomes" id="UP000276437">
    <property type="component" value="Chromosome"/>
</dbReference>
<gene>
    <name evidence="2" type="ORF">MAMMFC1_01136</name>
</gene>
<evidence type="ECO:0000313" key="3">
    <source>
        <dbReference type="Proteomes" id="UP000276437"/>
    </source>
</evidence>
<protein>
    <recommendedName>
        <fullName evidence="1">HD-associated domain-containing protein</fullName>
    </recommendedName>
</protein>
<name>A0A348AHD7_9FIRM</name>
<feature type="domain" description="HD-associated" evidence="1">
    <location>
        <begin position="8"/>
        <end position="111"/>
    </location>
</feature>
<keyword evidence="3" id="KW-1185">Reference proteome</keyword>
<proteinExistence type="predicted"/>
<dbReference type="InterPro" id="IPR045509">
    <property type="entry name" value="HD_assoc_2"/>
</dbReference>
<reference evidence="2 3" key="1">
    <citation type="journal article" date="2018" name="Int. J. Syst. Evol. Microbiol.">
        <title>Methylomusa anaerophila gen. nov., sp. nov., an anaerobic methanol-utilizing bacterium isolated from a microbial fuel cell.</title>
        <authorList>
            <person name="Amano N."/>
            <person name="Yamamuro A."/>
            <person name="Miyahara M."/>
            <person name="Kouzuma A."/>
            <person name="Abe T."/>
            <person name="Watanabe K."/>
        </authorList>
    </citation>
    <scope>NUCLEOTIDE SEQUENCE [LARGE SCALE GENOMIC DNA]</scope>
    <source>
        <strain evidence="2 3">MMFC1</strain>
    </source>
</reference>